<dbReference type="SUPFAM" id="SSF51306">
    <property type="entry name" value="LexA/Signal peptidase"/>
    <property type="match status" value="1"/>
</dbReference>
<dbReference type="Pfam" id="PF01381">
    <property type="entry name" value="HTH_3"/>
    <property type="match status" value="1"/>
</dbReference>
<keyword evidence="3" id="KW-1185">Reference proteome</keyword>
<protein>
    <submittedName>
        <fullName evidence="2">XRE family transcriptional regulator</fullName>
    </submittedName>
</protein>
<accession>A0ABY5VEA1</accession>
<dbReference type="PROSITE" id="PS50943">
    <property type="entry name" value="HTH_CROC1"/>
    <property type="match status" value="1"/>
</dbReference>
<dbReference type="Gene3D" id="2.10.109.10">
    <property type="entry name" value="Umud Fragment, subunit A"/>
    <property type="match status" value="1"/>
</dbReference>
<name>A0ABY5VEA1_9FIRM</name>
<dbReference type="Gene3D" id="1.10.260.40">
    <property type="entry name" value="lambda repressor-like DNA-binding domains"/>
    <property type="match status" value="1"/>
</dbReference>
<dbReference type="SUPFAM" id="SSF47413">
    <property type="entry name" value="lambda repressor-like DNA-binding domains"/>
    <property type="match status" value="1"/>
</dbReference>
<dbReference type="InterPro" id="IPR010982">
    <property type="entry name" value="Lambda_DNA-bd_dom_sf"/>
</dbReference>
<organism evidence="2 3">
    <name type="scientific">Ruminococcus gauvreauii</name>
    <dbReference type="NCBI Taxonomy" id="438033"/>
    <lineage>
        <taxon>Bacteria</taxon>
        <taxon>Bacillati</taxon>
        <taxon>Bacillota</taxon>
        <taxon>Clostridia</taxon>
        <taxon>Eubacteriales</taxon>
        <taxon>Oscillospiraceae</taxon>
        <taxon>Ruminococcus</taxon>
    </lineage>
</organism>
<dbReference type="InterPro" id="IPR001387">
    <property type="entry name" value="Cro/C1-type_HTH"/>
</dbReference>
<feature type="domain" description="HTH cro/C1-type" evidence="1">
    <location>
        <begin position="6"/>
        <end position="61"/>
    </location>
</feature>
<dbReference type="Proteomes" id="UP001060164">
    <property type="component" value="Chromosome"/>
</dbReference>
<sequence>MDYRKIKEIMKDRKYTLEELSELSGIPLSTLSKITSGITPNPRYDTMAAIAQALNCSLDEFSETAPKISYTFKKYSSKFEALPPYWKNYITFNIDLEYNRLLHKVSKDKILLKCFEFFNPEVGRVEYSIRITRNLVVDCNSLTAECTFGIILHTNKLSPSFFKHSILGFQYADWIQPKNGEIWLFLHNGYLIIGRFYRKRNMMLLKSLTDTQHDLVMTDPNDYKRMGRYLGVIPFPENFSPG</sequence>
<reference evidence="2" key="1">
    <citation type="journal article" date="2022" name="Cell">
        <title>Design, construction, and in vivo augmentation of a complex gut microbiome.</title>
        <authorList>
            <person name="Cheng A.G."/>
            <person name="Ho P.Y."/>
            <person name="Aranda-Diaz A."/>
            <person name="Jain S."/>
            <person name="Yu F.B."/>
            <person name="Meng X."/>
            <person name="Wang M."/>
            <person name="Iakiviak M."/>
            <person name="Nagashima K."/>
            <person name="Zhao A."/>
            <person name="Murugkar P."/>
            <person name="Patil A."/>
            <person name="Atabakhsh K."/>
            <person name="Weakley A."/>
            <person name="Yan J."/>
            <person name="Brumbaugh A.R."/>
            <person name="Higginbottom S."/>
            <person name="Dimas A."/>
            <person name="Shiver A.L."/>
            <person name="Deutschbauer A."/>
            <person name="Neff N."/>
            <person name="Sonnenburg J.L."/>
            <person name="Huang K.C."/>
            <person name="Fischbach M.A."/>
        </authorList>
    </citation>
    <scope>NUCLEOTIDE SEQUENCE</scope>
    <source>
        <strain evidence="2">DSM 19829</strain>
    </source>
</reference>
<evidence type="ECO:0000313" key="2">
    <source>
        <dbReference type="EMBL" id="UWP58597.1"/>
    </source>
</evidence>
<dbReference type="CDD" id="cd00093">
    <property type="entry name" value="HTH_XRE"/>
    <property type="match status" value="1"/>
</dbReference>
<proteinExistence type="predicted"/>
<dbReference type="InterPro" id="IPR036286">
    <property type="entry name" value="LexA/Signal_pep-like_sf"/>
</dbReference>
<dbReference type="RefSeq" id="WP_028529353.1">
    <property type="nucleotide sequence ID" value="NZ_CABLBR010000023.1"/>
</dbReference>
<evidence type="ECO:0000259" key="1">
    <source>
        <dbReference type="PROSITE" id="PS50943"/>
    </source>
</evidence>
<dbReference type="SMART" id="SM00530">
    <property type="entry name" value="HTH_XRE"/>
    <property type="match status" value="1"/>
</dbReference>
<evidence type="ECO:0000313" key="3">
    <source>
        <dbReference type="Proteomes" id="UP001060164"/>
    </source>
</evidence>
<dbReference type="EMBL" id="CP102290">
    <property type="protein sequence ID" value="UWP58597.1"/>
    <property type="molecule type" value="Genomic_DNA"/>
</dbReference>
<gene>
    <name evidence="2" type="ORF">NQ502_14610</name>
</gene>